<dbReference type="Proteomes" id="UP000663870">
    <property type="component" value="Unassembled WGS sequence"/>
</dbReference>
<evidence type="ECO:0000313" key="2">
    <source>
        <dbReference type="EMBL" id="CAF1476793.1"/>
    </source>
</evidence>
<protein>
    <recommendedName>
        <fullName evidence="1">ATPase AAA-type core domain-containing protein</fullName>
    </recommendedName>
</protein>
<keyword evidence="5" id="KW-1185">Reference proteome</keyword>
<dbReference type="InterPro" id="IPR027417">
    <property type="entry name" value="P-loop_NTPase"/>
</dbReference>
<evidence type="ECO:0000313" key="4">
    <source>
        <dbReference type="Proteomes" id="UP000663854"/>
    </source>
</evidence>
<evidence type="ECO:0000259" key="1">
    <source>
        <dbReference type="Pfam" id="PF00004"/>
    </source>
</evidence>
<dbReference type="GO" id="GO:0016887">
    <property type="term" value="F:ATP hydrolysis activity"/>
    <property type="evidence" value="ECO:0007669"/>
    <property type="project" value="InterPro"/>
</dbReference>
<comment type="caution">
    <text evidence="2">The sequence shown here is derived from an EMBL/GenBank/DDBJ whole genome shotgun (WGS) entry which is preliminary data.</text>
</comment>
<reference evidence="2" key="1">
    <citation type="submission" date="2021-02" db="EMBL/GenBank/DDBJ databases">
        <authorList>
            <person name="Nowell W R."/>
        </authorList>
    </citation>
    <scope>NUCLEOTIDE SEQUENCE</scope>
</reference>
<name>A0A815RI46_9BILA</name>
<organism evidence="2 4">
    <name type="scientific">Rotaria sordida</name>
    <dbReference type="NCBI Taxonomy" id="392033"/>
    <lineage>
        <taxon>Eukaryota</taxon>
        <taxon>Metazoa</taxon>
        <taxon>Spiralia</taxon>
        <taxon>Gnathifera</taxon>
        <taxon>Rotifera</taxon>
        <taxon>Eurotatoria</taxon>
        <taxon>Bdelloidea</taxon>
        <taxon>Philodinida</taxon>
        <taxon>Philodinidae</taxon>
        <taxon>Rotaria</taxon>
    </lineage>
</organism>
<accession>A0A815RI46</accession>
<gene>
    <name evidence="3" type="ORF">JXQ802_LOCUS54002</name>
    <name evidence="2" type="ORF">PYM288_LOCUS37583</name>
</gene>
<evidence type="ECO:0000313" key="5">
    <source>
        <dbReference type="Proteomes" id="UP000663870"/>
    </source>
</evidence>
<evidence type="ECO:0000313" key="3">
    <source>
        <dbReference type="EMBL" id="CAF1646793.1"/>
    </source>
</evidence>
<dbReference type="GO" id="GO:0005524">
    <property type="term" value="F:ATP binding"/>
    <property type="evidence" value="ECO:0007669"/>
    <property type="project" value="InterPro"/>
</dbReference>
<dbReference type="InterPro" id="IPR003959">
    <property type="entry name" value="ATPase_AAA_core"/>
</dbReference>
<dbReference type="EMBL" id="CAJNOL010009975">
    <property type="protein sequence ID" value="CAF1646793.1"/>
    <property type="molecule type" value="Genomic_DNA"/>
</dbReference>
<proteinExistence type="predicted"/>
<dbReference type="Gene3D" id="3.40.50.300">
    <property type="entry name" value="P-loop containing nucleotide triphosphate hydrolases"/>
    <property type="match status" value="1"/>
</dbReference>
<dbReference type="Pfam" id="PF00004">
    <property type="entry name" value="AAA"/>
    <property type="match status" value="1"/>
</dbReference>
<dbReference type="SUPFAM" id="SSF52540">
    <property type="entry name" value="P-loop containing nucleoside triphosphate hydrolases"/>
    <property type="match status" value="2"/>
</dbReference>
<feature type="domain" description="ATPase AAA-type core" evidence="1">
    <location>
        <begin position="233"/>
        <end position="356"/>
    </location>
</feature>
<dbReference type="Proteomes" id="UP000663854">
    <property type="component" value="Unassembled WGS sequence"/>
</dbReference>
<dbReference type="EMBL" id="CAJNOH010008291">
    <property type="protein sequence ID" value="CAF1476793.1"/>
    <property type="molecule type" value="Genomic_DNA"/>
</dbReference>
<sequence>MDEIISNVKLSYPNYGRDLPVKKLFLSKYRRFPRKICITPASNENGTNVAFHVKSVLERIYGNYDIKNELSIVRRYFHPCSKKYYIYEQILSIPNINGIYINLNRCSWITNYTNNSKKLIQPDYIPNCHFLIVSEILIFYLEEHEIFVQKFANNLINDNTLSLIAPKIANLRLIGKHKNRCNGGSESFYLMGYIYMKKPRIDDLALSYGGQDFFHVHNKIVAWLNKKDTHGLVLLHGAPGSGKTHYIRYLLHCITNEKERYLIYVPSDMIDYLTSPALIPLLLSYPNSLLIIEDAEGSLSRLRTSSQSVANLLNLSDGLLSDGIQVQILATFNCPLISLDPALLRPGRLIVQYCFPSTLNIENARRLADSIGVSNIDQINEPLSLANIYAMRDENVAEEQDEPITSTCHKCVALNYGEEEE</sequence>
<dbReference type="AlphaFoldDB" id="A0A815RI46"/>